<dbReference type="Proteomes" id="UP001220577">
    <property type="component" value="Chromosome"/>
</dbReference>
<feature type="signal peptide" evidence="2">
    <location>
        <begin position="1"/>
        <end position="26"/>
    </location>
</feature>
<feature type="transmembrane region" description="Helical" evidence="1">
    <location>
        <begin position="352"/>
        <end position="372"/>
    </location>
</feature>
<feature type="transmembrane region" description="Helical" evidence="1">
    <location>
        <begin position="293"/>
        <end position="315"/>
    </location>
</feature>
<keyword evidence="4" id="KW-1185">Reference proteome</keyword>
<gene>
    <name evidence="3" type="ORF">CIHUM_00695</name>
</gene>
<feature type="transmembrane region" description="Helical" evidence="1">
    <location>
        <begin position="439"/>
        <end position="458"/>
    </location>
</feature>
<sequence length="471" mass="47115">MKSGNAWRLVCALLALVVGVFLPMNPADTWANAGRDAEVSGAPQVGPDNLGDARRAAGEAGQQAKVLKEGAGQLAAGIGEAQGQTQQLIDALAAAQSGSQQLADGMVELQAGTGQLGAGATQLADSIGEVVGQVSGFEAVRGQVVGAIDRSLEELKGAKDPEAVKARESLKDLRAQAETAQLPPDVVAKMNQLRDGSRDLANQLAVPGYGYHDGIYTATNGSAELAAGLRELQAQTGQATGGIDELVAGVEKINQMAGMNADKVGAVRAALPVPAAASGAAENAPAGSTLAPVAAMLLAAMAVLGGTALAAAAWFASRGRWWILGVGSVVLAAAGTILAGVIGSGFSVQEYGVAFAGLLLGTLASAGLASVLSRAFGAGVGLGAAGVLALVQTGLVGWVWRTATTAQVDSAWVSLSQAAPMHWVSTAVSAGGNGGDYRGIVSAVLLSALLAVAGLVGARGRRHPCRYQDHR</sequence>
<organism evidence="3 4">
    <name type="scientific">Corynebacterium ihumii</name>
    <dbReference type="NCBI Taxonomy" id="1232427"/>
    <lineage>
        <taxon>Bacteria</taxon>
        <taxon>Bacillati</taxon>
        <taxon>Actinomycetota</taxon>
        <taxon>Actinomycetes</taxon>
        <taxon>Mycobacteriales</taxon>
        <taxon>Corynebacteriaceae</taxon>
        <taxon>Corynebacterium</taxon>
    </lineage>
</organism>
<feature type="transmembrane region" description="Helical" evidence="1">
    <location>
        <begin position="379"/>
        <end position="400"/>
    </location>
</feature>
<evidence type="ECO:0000313" key="3">
    <source>
        <dbReference type="EMBL" id="WCZ33591.1"/>
    </source>
</evidence>
<keyword evidence="1" id="KW-0812">Transmembrane</keyword>
<keyword evidence="1" id="KW-0472">Membrane</keyword>
<dbReference type="NCBIfam" id="TIGR03057">
    <property type="entry name" value="xxxLxxG_by_4"/>
    <property type="match status" value="1"/>
</dbReference>
<evidence type="ECO:0008006" key="5">
    <source>
        <dbReference type="Google" id="ProtNLM"/>
    </source>
</evidence>
<dbReference type="EMBL" id="CP063190">
    <property type="protein sequence ID" value="WCZ33591.1"/>
    <property type="molecule type" value="Genomic_DNA"/>
</dbReference>
<protein>
    <recommendedName>
        <fullName evidence="5">X-X-X-Leu-X-X-Gly heptad repeat-containing protein</fullName>
    </recommendedName>
</protein>
<feature type="transmembrane region" description="Helical" evidence="1">
    <location>
        <begin position="322"/>
        <end position="346"/>
    </location>
</feature>
<feature type="chain" id="PRO_5045937068" description="X-X-X-Leu-X-X-Gly heptad repeat-containing protein" evidence="2">
    <location>
        <begin position="27"/>
        <end position="471"/>
    </location>
</feature>
<proteinExistence type="predicted"/>
<dbReference type="InterPro" id="IPR023908">
    <property type="entry name" value="xxxLxxG_rpt"/>
</dbReference>
<evidence type="ECO:0000313" key="4">
    <source>
        <dbReference type="Proteomes" id="UP001220577"/>
    </source>
</evidence>
<evidence type="ECO:0000256" key="1">
    <source>
        <dbReference type="SAM" id="Phobius"/>
    </source>
</evidence>
<accession>A0ABY7UA89</accession>
<name>A0ABY7UA89_9CORY</name>
<keyword evidence="1" id="KW-1133">Transmembrane helix</keyword>
<reference evidence="3 4" key="1">
    <citation type="submission" date="2020-10" db="EMBL/GenBank/DDBJ databases">
        <title>Complete genome sequence of Corynebacterium ihumii DSM 45751.</title>
        <authorList>
            <person name="Ruckert C."/>
            <person name="Albersmeier A."/>
            <person name="Busche T."/>
            <person name="Jaenicke S."/>
            <person name="Winkler A."/>
            <person name="Friethjonsson O.H."/>
            <person name="Hreggviethsson G.O."/>
            <person name="Lambert C."/>
            <person name="Badcock D."/>
            <person name="Bernaerts K."/>
            <person name="Anne J."/>
            <person name="Economou A."/>
            <person name="Kalinowski J."/>
        </authorList>
    </citation>
    <scope>NUCLEOTIDE SEQUENCE [LARGE SCALE GENOMIC DNA]</scope>
    <source>
        <strain evidence="3 4">DSM 45751</strain>
    </source>
</reference>
<keyword evidence="2" id="KW-0732">Signal</keyword>
<dbReference type="RefSeq" id="WP_034996927.1">
    <property type="nucleotide sequence ID" value="NZ_CP063190.1"/>
</dbReference>
<evidence type="ECO:0000256" key="2">
    <source>
        <dbReference type="SAM" id="SignalP"/>
    </source>
</evidence>